<organism evidence="8 9">
    <name type="scientific">Gnomoniopsis smithogilvyi</name>
    <dbReference type="NCBI Taxonomy" id="1191159"/>
    <lineage>
        <taxon>Eukaryota</taxon>
        <taxon>Fungi</taxon>
        <taxon>Dikarya</taxon>
        <taxon>Ascomycota</taxon>
        <taxon>Pezizomycotina</taxon>
        <taxon>Sordariomycetes</taxon>
        <taxon>Sordariomycetidae</taxon>
        <taxon>Diaporthales</taxon>
        <taxon>Gnomoniaceae</taxon>
        <taxon>Gnomoniopsis</taxon>
    </lineage>
</organism>
<feature type="domain" description="Peptidase A1" evidence="7">
    <location>
        <begin position="93"/>
        <end position="376"/>
    </location>
</feature>
<dbReference type="SUPFAM" id="SSF50630">
    <property type="entry name" value="Acid proteases"/>
    <property type="match status" value="1"/>
</dbReference>
<evidence type="ECO:0000256" key="1">
    <source>
        <dbReference type="ARBA" id="ARBA00007447"/>
    </source>
</evidence>
<dbReference type="InterPro" id="IPR001969">
    <property type="entry name" value="Aspartic_peptidase_AS"/>
</dbReference>
<keyword evidence="9" id="KW-1185">Reference proteome</keyword>
<evidence type="ECO:0000256" key="6">
    <source>
        <dbReference type="SAM" id="SignalP"/>
    </source>
</evidence>
<evidence type="ECO:0000256" key="2">
    <source>
        <dbReference type="ARBA" id="ARBA00022670"/>
    </source>
</evidence>
<dbReference type="InterPro" id="IPR034163">
    <property type="entry name" value="Aspergillopepsin-like_cat_dom"/>
</dbReference>
<dbReference type="PANTHER" id="PTHR47966">
    <property type="entry name" value="BETA-SITE APP-CLEAVING ENZYME, ISOFORM A-RELATED"/>
    <property type="match status" value="1"/>
</dbReference>
<dbReference type="PRINTS" id="PR00792">
    <property type="entry name" value="PEPSIN"/>
</dbReference>
<proteinExistence type="inferred from homology"/>
<keyword evidence="4 5" id="KW-0378">Hydrolase</keyword>
<dbReference type="InterPro" id="IPR021109">
    <property type="entry name" value="Peptidase_aspartic_dom_sf"/>
</dbReference>
<dbReference type="GO" id="GO:0004190">
    <property type="term" value="F:aspartic-type endopeptidase activity"/>
    <property type="evidence" value="ECO:0007669"/>
    <property type="project" value="UniProtKB-KW"/>
</dbReference>
<evidence type="ECO:0000256" key="4">
    <source>
        <dbReference type="ARBA" id="ARBA00022801"/>
    </source>
</evidence>
<dbReference type="AlphaFoldDB" id="A0A9W9CWR6"/>
<dbReference type="PROSITE" id="PS00141">
    <property type="entry name" value="ASP_PROTEASE"/>
    <property type="match status" value="2"/>
</dbReference>
<comment type="similarity">
    <text evidence="1 5">Belongs to the peptidase A1 family.</text>
</comment>
<dbReference type="InterPro" id="IPR001461">
    <property type="entry name" value="Aspartic_peptidase_A1"/>
</dbReference>
<reference evidence="8" key="1">
    <citation type="submission" date="2022-10" db="EMBL/GenBank/DDBJ databases">
        <title>Tapping the CABI collections for fungal endophytes: first genome assemblies for Collariella, Neodidymelliopsis, Ascochyta clinopodiicola, Didymella pomorum, Didymosphaeria variabile, Neocosmospora piperis and Neocucurbitaria cava.</title>
        <authorList>
            <person name="Hill R."/>
        </authorList>
    </citation>
    <scope>NUCLEOTIDE SEQUENCE</scope>
    <source>
        <strain evidence="8">IMI 355082</strain>
    </source>
</reference>
<keyword evidence="6" id="KW-0732">Signal</keyword>
<feature type="signal peptide" evidence="6">
    <location>
        <begin position="1"/>
        <end position="21"/>
    </location>
</feature>
<keyword evidence="3 5" id="KW-0064">Aspartyl protease</keyword>
<evidence type="ECO:0000313" key="9">
    <source>
        <dbReference type="Proteomes" id="UP001140453"/>
    </source>
</evidence>
<dbReference type="EMBL" id="JAPEVB010000003">
    <property type="protein sequence ID" value="KAJ4391832.1"/>
    <property type="molecule type" value="Genomic_DNA"/>
</dbReference>
<dbReference type="Pfam" id="PF00026">
    <property type="entry name" value="Asp"/>
    <property type="match status" value="2"/>
</dbReference>
<keyword evidence="2 5" id="KW-0645">Protease</keyword>
<accession>A0A9W9CWR6</accession>
<dbReference type="InterPro" id="IPR033121">
    <property type="entry name" value="PEPTIDASE_A1"/>
</dbReference>
<evidence type="ECO:0000256" key="3">
    <source>
        <dbReference type="ARBA" id="ARBA00022750"/>
    </source>
</evidence>
<dbReference type="FunFam" id="2.40.70.10:FF:000024">
    <property type="entry name" value="Endothiapepsin"/>
    <property type="match status" value="1"/>
</dbReference>
<evidence type="ECO:0000313" key="8">
    <source>
        <dbReference type="EMBL" id="KAJ4391832.1"/>
    </source>
</evidence>
<dbReference type="OrthoDB" id="2747330at2759"/>
<feature type="chain" id="PRO_5040964955" description="Peptidase A1 domain-containing protein" evidence="6">
    <location>
        <begin position="22"/>
        <end position="379"/>
    </location>
</feature>
<dbReference type="CDD" id="cd06097">
    <property type="entry name" value="Aspergillopepsin_like"/>
    <property type="match status" value="1"/>
</dbReference>
<dbReference type="Gene3D" id="2.40.70.10">
    <property type="entry name" value="Acid Proteases"/>
    <property type="match status" value="2"/>
</dbReference>
<dbReference type="GO" id="GO:0006508">
    <property type="term" value="P:proteolysis"/>
    <property type="evidence" value="ECO:0007669"/>
    <property type="project" value="UniProtKB-KW"/>
</dbReference>
<evidence type="ECO:0000259" key="7">
    <source>
        <dbReference type="PROSITE" id="PS51767"/>
    </source>
</evidence>
<sequence length="379" mass="39944">MPPLYKYLLWISPFLSQLTNAAPAERHVSSGSFRVEQAAKTRSTARNGLAAYAKALKKYAHHANNTDEIMSQAAALVEASSVVTTPVDGDVLYITPVTIGSQTFELDFDTGSSDLWVLGNTLPRRTGFTYYAPGATATLQSGETWDITFADGSGASGIVYTDTVTVGGSTVTGQVVEFANAVSGFNQAGDAEDGIFGLAFDSINTALLKRGEPGAYTFGAIDTSQFIGSITFTPIDSSQGFWTFSPDGLTIGTTTFSVPDGLLTGIADTGTTLLLVFDNIAATYYARVAGAQFSNTFGAYIFPCSAALPDFTVDINGYSATVPGEFINFGVVTGNTCFGGIQSASGLPFNIYGDIFLKSQFVVFDRTQATPRIGFANQA</sequence>
<gene>
    <name evidence="8" type="ORF">N0V93_005452</name>
</gene>
<dbReference type="PROSITE" id="PS51767">
    <property type="entry name" value="PEPTIDASE_A1"/>
    <property type="match status" value="1"/>
</dbReference>
<dbReference type="PANTHER" id="PTHR47966:SF2">
    <property type="entry name" value="ASPERGILLOPEPSIN-1-RELATED"/>
    <property type="match status" value="1"/>
</dbReference>
<name>A0A9W9CWR6_9PEZI</name>
<evidence type="ECO:0000256" key="5">
    <source>
        <dbReference type="RuleBase" id="RU000454"/>
    </source>
</evidence>
<dbReference type="Proteomes" id="UP001140453">
    <property type="component" value="Unassembled WGS sequence"/>
</dbReference>
<comment type="caution">
    <text evidence="8">The sequence shown here is derived from an EMBL/GenBank/DDBJ whole genome shotgun (WGS) entry which is preliminary data.</text>
</comment>
<protein>
    <recommendedName>
        <fullName evidence="7">Peptidase A1 domain-containing protein</fullName>
    </recommendedName>
</protein>